<organism evidence="2">
    <name type="scientific">Neospora caninum (strain Liverpool)</name>
    <dbReference type="NCBI Taxonomy" id="572307"/>
    <lineage>
        <taxon>Eukaryota</taxon>
        <taxon>Sar</taxon>
        <taxon>Alveolata</taxon>
        <taxon>Apicomplexa</taxon>
        <taxon>Conoidasida</taxon>
        <taxon>Coccidia</taxon>
        <taxon>Eucoccidiorida</taxon>
        <taxon>Eimeriorina</taxon>
        <taxon>Sarcocystidae</taxon>
        <taxon>Neospora</taxon>
    </lineage>
</organism>
<feature type="compositionally biased region" description="Basic and acidic residues" evidence="1">
    <location>
        <begin position="294"/>
        <end position="313"/>
    </location>
</feature>
<proteinExistence type="predicted"/>
<feature type="compositionally biased region" description="Low complexity" evidence="1">
    <location>
        <begin position="129"/>
        <end position="228"/>
    </location>
</feature>
<feature type="compositionally biased region" description="Basic and acidic residues" evidence="1">
    <location>
        <begin position="567"/>
        <end position="579"/>
    </location>
</feature>
<feature type="compositionally biased region" description="Basic and acidic residues" evidence="1">
    <location>
        <begin position="657"/>
        <end position="670"/>
    </location>
</feature>
<accession>A0A0F7UH18</accession>
<feature type="region of interest" description="Disordered" evidence="1">
    <location>
        <begin position="627"/>
        <end position="670"/>
    </location>
</feature>
<feature type="region of interest" description="Disordered" evidence="1">
    <location>
        <begin position="129"/>
        <end position="353"/>
    </location>
</feature>
<dbReference type="EMBL" id="LN714484">
    <property type="protein sequence ID" value="CEL68286.1"/>
    <property type="molecule type" value="Genomic_DNA"/>
</dbReference>
<name>A0A0F7UH18_NEOCL</name>
<feature type="compositionally biased region" description="Basic residues" evidence="1">
    <location>
        <begin position="632"/>
        <end position="656"/>
    </location>
</feature>
<evidence type="ECO:0000313" key="2">
    <source>
        <dbReference type="EMBL" id="CEL68286.1"/>
    </source>
</evidence>
<protein>
    <submittedName>
        <fullName evidence="2">Uncharacterized protein</fullName>
    </submittedName>
</protein>
<feature type="compositionally biased region" description="Basic and acidic residues" evidence="1">
    <location>
        <begin position="540"/>
        <end position="551"/>
    </location>
</feature>
<evidence type="ECO:0000256" key="1">
    <source>
        <dbReference type="SAM" id="MobiDB-lite"/>
    </source>
</evidence>
<dbReference type="AlphaFoldDB" id="A0A0F7UH18"/>
<sequence length="670" mass="70619">MDDSGGFSSHRKPHSGGENPANKERNEQQKAPKQKRKRQGPLELIGQTDAQAKRNRRVKVSLASPYQNQSFGTALTFDQEKSLLHALQMCISSAIEENVPLKNFLVCGVNDVTAALESHQRRLFLSFFPSSPSSSSSSVSSSSSRDSKTSSSSFSFVPPVSSSSASRLSSCVSADTNSSASSSASTPSTTLSSPASSASSSASSVSPSSPSSLSSPHSAAASSLSLNADVVRDKEAPHAGQAERGPPRSEGETSEPAATGLAGEGSEPDSNGAEDGRDQATDGTDTSSPAGEPPVEHGENKHGENKKQAEKENVAMGGESETEVASAGSVRSKDEEHTRTREAGLRRKPHVSRVEQAVPKCQTHAEHAQEEVVGAVGIVQTGLGARIVQHLPLMAALLGLPCLIFKRESTALCDILGLPSVAAFAVRAPRDSRRSQLSLSSPSCSSSSALPADSPAMAACPSPRPDACAAPSLKASLAAFLSLSASLVYPTSFPFFLPRLHPPGVPAAAPRLPRGRGARRPEGPSDECVFSPASSGLDGAETKTEETRHAVETLGTRNDVDEDGKGEEDGRQDGREDLGKGLPAAGTFRSGPGVSAACARRLRIETRGWQPFLGTCLATSFCDARDAEAGNKKTRRETRRLKRRERRRLLFKKAKARKEEKKPKAGQEKE</sequence>
<feature type="region of interest" description="Disordered" evidence="1">
    <location>
        <begin position="505"/>
        <end position="594"/>
    </location>
</feature>
<gene>
    <name evidence="2" type="ORF">BN1204_040570</name>
</gene>
<reference evidence="2" key="1">
    <citation type="journal article" date="2015" name="PLoS ONE">
        <title>Comprehensive Evaluation of Toxoplasma gondii VEG and Neospora caninum LIV Genomes with Tachyzoite Stage Transcriptome and Proteome Defines Novel Transcript Features.</title>
        <authorList>
            <person name="Ramaprasad A."/>
            <person name="Mourier T."/>
            <person name="Naeem R."/>
            <person name="Malas T.B."/>
            <person name="Moussa E."/>
            <person name="Panigrahi A."/>
            <person name="Vermont S.J."/>
            <person name="Otto T.D."/>
            <person name="Wastling J."/>
            <person name="Pain A."/>
        </authorList>
    </citation>
    <scope>NUCLEOTIDE SEQUENCE</scope>
    <source>
        <strain evidence="2">Liverpool</strain>
    </source>
</reference>
<feature type="region of interest" description="Disordered" evidence="1">
    <location>
        <begin position="1"/>
        <end position="56"/>
    </location>
</feature>
<feature type="compositionally biased region" description="Basic and acidic residues" evidence="1">
    <location>
        <begin position="331"/>
        <end position="345"/>
    </location>
</feature>
<feature type="compositionally biased region" description="Basic and acidic residues" evidence="1">
    <location>
        <begin position="21"/>
        <end position="30"/>
    </location>
</feature>